<dbReference type="AlphaFoldDB" id="A0A812EVV2"/>
<evidence type="ECO:0000313" key="1">
    <source>
        <dbReference type="EMBL" id="CAE6492462.1"/>
    </source>
</evidence>
<dbReference type="EMBL" id="CAJNAQ010000005">
    <property type="protein sequence ID" value="CAE6492462.1"/>
    <property type="molecule type" value="Genomic_DNA"/>
</dbReference>
<proteinExistence type="predicted"/>
<reference evidence="1" key="1">
    <citation type="submission" date="2021-02" db="EMBL/GenBank/DDBJ databases">
        <authorList>
            <person name="Han P."/>
        </authorList>
    </citation>
    <scope>NUCLEOTIDE SEQUENCE</scope>
    <source>
        <strain evidence="1">Candidatus Nitrosotenuis uzonensis 5A</strain>
    </source>
</reference>
<evidence type="ECO:0000313" key="2">
    <source>
        <dbReference type="Proteomes" id="UP000655759"/>
    </source>
</evidence>
<protein>
    <submittedName>
        <fullName evidence="1">Uncharacterized protein</fullName>
    </submittedName>
</protein>
<comment type="caution">
    <text evidence="1">The sequence shown here is derived from an EMBL/GenBank/DDBJ whole genome shotgun (WGS) entry which is preliminary data.</text>
</comment>
<accession>A0A812EVV2</accession>
<dbReference type="RefSeq" id="WP_205098825.1">
    <property type="nucleotide sequence ID" value="NZ_CAJNAQ010000005.1"/>
</dbReference>
<organism evidence="1 2">
    <name type="scientific">Candidatus Nitrosotenuis uzonensis</name>
    <dbReference type="NCBI Taxonomy" id="1407055"/>
    <lineage>
        <taxon>Archaea</taxon>
        <taxon>Nitrososphaerota</taxon>
        <taxon>Candidatus Nitrosotenuis</taxon>
    </lineage>
</organism>
<dbReference type="Proteomes" id="UP000655759">
    <property type="component" value="Unassembled WGS sequence"/>
</dbReference>
<gene>
    <name evidence="1" type="ORF">NUZ5A_50036</name>
</gene>
<name>A0A812EVV2_9ARCH</name>
<sequence length="208" mass="23180">MNKQKLAGIVIAAFAIASIAFVTVITQTQSSTAQTAPKGNSVYLFAEGVNPKATFVFREATVTYDFQQFSQTSNLFATAGGGVSQRTAVPEFTLIRIVGDTPYLHEAVDQTYYYQGRSTSHEYPYKFFDIIVNFDQAGQSIRTYKYTDCSVTNYKIDTRTDGEEAWAGKTVFALFETYSFQCSGFLPQSPTYQILKSSGDKYSPYGRQ</sequence>